<evidence type="ECO:0000313" key="3">
    <source>
        <dbReference type="Proteomes" id="UP000612893"/>
    </source>
</evidence>
<accession>A0A934N6G9</accession>
<protein>
    <recommendedName>
        <fullName evidence="1">VOC domain-containing protein</fullName>
    </recommendedName>
</protein>
<dbReference type="AlphaFoldDB" id="A0A934N6G9"/>
<dbReference type="PROSITE" id="PS51819">
    <property type="entry name" value="VOC"/>
    <property type="match status" value="1"/>
</dbReference>
<keyword evidence="3" id="KW-1185">Reference proteome</keyword>
<dbReference type="EMBL" id="JAEKNR010000068">
    <property type="protein sequence ID" value="MBJ7597576.1"/>
    <property type="molecule type" value="Genomic_DNA"/>
</dbReference>
<dbReference type="InterPro" id="IPR029068">
    <property type="entry name" value="Glyas_Bleomycin-R_OHBP_Dase"/>
</dbReference>
<gene>
    <name evidence="2" type="ORF">JF922_05760</name>
</gene>
<dbReference type="SUPFAM" id="SSF54593">
    <property type="entry name" value="Glyoxalase/Bleomycin resistance protein/Dihydroxybiphenyl dioxygenase"/>
    <property type="match status" value="1"/>
</dbReference>
<comment type="caution">
    <text evidence="2">The sequence shown here is derived from an EMBL/GenBank/DDBJ whole genome shotgun (WGS) entry which is preliminary data.</text>
</comment>
<feature type="domain" description="VOC" evidence="1">
    <location>
        <begin position="4"/>
        <end position="114"/>
    </location>
</feature>
<dbReference type="RefSeq" id="WP_338199918.1">
    <property type="nucleotide sequence ID" value="NZ_JAEKNR010000068.1"/>
</dbReference>
<name>A0A934N6G9_9BACT</name>
<dbReference type="InterPro" id="IPR037523">
    <property type="entry name" value="VOC_core"/>
</dbReference>
<reference evidence="2" key="1">
    <citation type="submission" date="2020-10" db="EMBL/GenBank/DDBJ databases">
        <title>Ca. Dormibacterota MAGs.</title>
        <authorList>
            <person name="Montgomery K."/>
        </authorList>
    </citation>
    <scope>NUCLEOTIDE SEQUENCE [LARGE SCALE GENOMIC DNA]</scope>
    <source>
        <strain evidence="2">SC8812_S17_10</strain>
    </source>
</reference>
<proteinExistence type="predicted"/>
<dbReference type="Proteomes" id="UP000612893">
    <property type="component" value="Unassembled WGS sequence"/>
</dbReference>
<sequence>MFEQLDYIYEPSADVATDIVYFEKVMGARIVFAVEGMGARVALVQLTESPPHILLTDHLEGDRPILIYRVDDLDRALTQLESRGWNREGKLEIPMGPCCSFKVRGEHRIALYQLERPQVARHFEGRRDF</sequence>
<evidence type="ECO:0000259" key="1">
    <source>
        <dbReference type="PROSITE" id="PS51819"/>
    </source>
</evidence>
<organism evidence="2 3">
    <name type="scientific">Candidatus Nephthysia bennettiae</name>
    <dbReference type="NCBI Taxonomy" id="3127016"/>
    <lineage>
        <taxon>Bacteria</taxon>
        <taxon>Bacillati</taxon>
        <taxon>Candidatus Dormiibacterota</taxon>
        <taxon>Candidatus Dormibacteria</taxon>
        <taxon>Candidatus Dormibacterales</taxon>
        <taxon>Candidatus Dormibacteraceae</taxon>
        <taxon>Candidatus Nephthysia</taxon>
    </lineage>
</organism>
<evidence type="ECO:0000313" key="2">
    <source>
        <dbReference type="EMBL" id="MBJ7597576.1"/>
    </source>
</evidence>